<keyword evidence="9" id="KW-1002">Plastid outer membrane</keyword>
<dbReference type="Proteomes" id="UP000518752">
    <property type="component" value="Unassembled WGS sequence"/>
</dbReference>
<reference evidence="16 17" key="1">
    <citation type="journal article" date="2020" name="ISME J.">
        <title>Uncovering the hidden diversity of litter-decomposition mechanisms in mushroom-forming fungi.</title>
        <authorList>
            <person name="Floudas D."/>
            <person name="Bentzer J."/>
            <person name="Ahren D."/>
            <person name="Johansson T."/>
            <person name="Persson P."/>
            <person name="Tunlid A."/>
        </authorList>
    </citation>
    <scope>NUCLEOTIDE SEQUENCE [LARGE SCALE GENOMIC DNA]</scope>
    <source>
        <strain evidence="16 17">CBS 406.79</strain>
    </source>
</reference>
<dbReference type="InterPro" id="IPR006073">
    <property type="entry name" value="GTP-bd"/>
</dbReference>
<evidence type="ECO:0000313" key="16">
    <source>
        <dbReference type="EMBL" id="KAF5371090.1"/>
    </source>
</evidence>
<dbReference type="InterPro" id="IPR027417">
    <property type="entry name" value="P-loop_NTPase"/>
</dbReference>
<keyword evidence="4" id="KW-0150">Chloroplast</keyword>
<dbReference type="OrthoDB" id="8954335at2759"/>
<keyword evidence="10" id="KW-0460">Magnesium</keyword>
<evidence type="ECO:0000256" key="7">
    <source>
        <dbReference type="ARBA" id="ARBA00022723"/>
    </source>
</evidence>
<feature type="domain" description="G" evidence="15">
    <location>
        <begin position="279"/>
        <end position="407"/>
    </location>
</feature>
<evidence type="ECO:0000256" key="8">
    <source>
        <dbReference type="ARBA" id="ARBA00022801"/>
    </source>
</evidence>
<evidence type="ECO:0000256" key="13">
    <source>
        <dbReference type="ARBA" id="ARBA00023136"/>
    </source>
</evidence>
<dbReference type="PANTHER" id="PTHR10903">
    <property type="entry name" value="GTPASE, IMAP FAMILY MEMBER-RELATED"/>
    <property type="match status" value="1"/>
</dbReference>
<dbReference type="InterPro" id="IPR045058">
    <property type="entry name" value="GIMA/IAN/Toc"/>
</dbReference>
<keyword evidence="5" id="KW-0934">Plastid</keyword>
<organism evidence="16 17">
    <name type="scientific">Collybiopsis confluens</name>
    <dbReference type="NCBI Taxonomy" id="2823264"/>
    <lineage>
        <taxon>Eukaryota</taxon>
        <taxon>Fungi</taxon>
        <taxon>Dikarya</taxon>
        <taxon>Basidiomycota</taxon>
        <taxon>Agaricomycotina</taxon>
        <taxon>Agaricomycetes</taxon>
        <taxon>Agaricomycetidae</taxon>
        <taxon>Agaricales</taxon>
        <taxon>Marasmiineae</taxon>
        <taxon>Omphalotaceae</taxon>
        <taxon>Collybiopsis</taxon>
    </lineage>
</organism>
<keyword evidence="6" id="KW-0812">Transmembrane</keyword>
<dbReference type="GO" id="GO:0015031">
    <property type="term" value="P:protein transport"/>
    <property type="evidence" value="ECO:0007669"/>
    <property type="project" value="UniProtKB-KW"/>
</dbReference>
<dbReference type="PANTHER" id="PTHR10903:SF135">
    <property type="entry name" value="TRANSLOCASE OF CHLOROPLAST 120, CHLOROPLASTIC-RELATED"/>
    <property type="match status" value="1"/>
</dbReference>
<evidence type="ECO:0000256" key="6">
    <source>
        <dbReference type="ARBA" id="ARBA00022692"/>
    </source>
</evidence>
<dbReference type="AlphaFoldDB" id="A0A8H5LV24"/>
<dbReference type="Pfam" id="PF01926">
    <property type="entry name" value="MMR_HSR1"/>
    <property type="match status" value="1"/>
</dbReference>
<dbReference type="GO" id="GO:0005525">
    <property type="term" value="F:GTP binding"/>
    <property type="evidence" value="ECO:0007669"/>
    <property type="project" value="InterPro"/>
</dbReference>
<comment type="caution">
    <text evidence="16">The sequence shown here is derived from an EMBL/GenBank/DDBJ whole genome shotgun (WGS) entry which is preliminary data.</text>
</comment>
<evidence type="ECO:0000256" key="9">
    <source>
        <dbReference type="ARBA" id="ARBA00022805"/>
    </source>
</evidence>
<dbReference type="EMBL" id="JAACJN010000117">
    <property type="protein sequence ID" value="KAF5371090.1"/>
    <property type="molecule type" value="Genomic_DNA"/>
</dbReference>
<evidence type="ECO:0000256" key="2">
    <source>
        <dbReference type="ARBA" id="ARBA00004167"/>
    </source>
</evidence>
<dbReference type="CDD" id="cd00882">
    <property type="entry name" value="Ras_like_GTPase"/>
    <property type="match status" value="2"/>
</dbReference>
<accession>A0A8H5LV24</accession>
<evidence type="ECO:0000256" key="14">
    <source>
        <dbReference type="ARBA" id="ARBA00024013"/>
    </source>
</evidence>
<evidence type="ECO:0000256" key="1">
    <source>
        <dbReference type="ARBA" id="ARBA00001946"/>
    </source>
</evidence>
<proteinExistence type="predicted"/>
<dbReference type="GO" id="GO:0046872">
    <property type="term" value="F:metal ion binding"/>
    <property type="evidence" value="ECO:0007669"/>
    <property type="project" value="UniProtKB-KW"/>
</dbReference>
<evidence type="ECO:0000256" key="11">
    <source>
        <dbReference type="ARBA" id="ARBA00022927"/>
    </source>
</evidence>
<evidence type="ECO:0000313" key="17">
    <source>
        <dbReference type="Proteomes" id="UP000518752"/>
    </source>
</evidence>
<sequence>MTGFELGNEAPNGDFLSRAGCNILLFGASGSGKSSIVNMLLPDPHAIATDNAAEAPRFQAKPYQVQVKDNSFSIFDLTGLSNKHSYSPAAARTALDTFLQDFSKKGMRLHLLVQCIRAPRFAKILEIEYTLFHHTICKQQVPIVTIITGLEDYEPDMESWWKNNHDTFDSHHMTFAGHACITATRGRQRAAGFAYEQEYNQSVGIVRDLLCQNAVPYHEGWELDMESYRNSLINLDRPQSGSETLPIAVSISSAPLPQLFPYSFELPLLSEKAQVEKNVILFGSTGCGKSSVVNMLLAPDCTAKAKVTSEARGCTFESQAYNIEIKNSKYKVWDTAGLDEGSHGAVCSLAASQNICRLIREVSRDSSGISLLVFVVRAPRITENLQKNYEIFYQGFCEEEVPIVIVVTGLENEENMDEWWESNEKHFTERNMVFDGAGCITTTVGTLIPELGRFVHQKAYELSTQKVRELISQNCAQEGWKKIPEFWTLEFWKWLLKFLNEKSKITHESMFKTIQETMGSTISLPRTFDQASPNILVRAWDTVWRRSKPSEKEGGWGQNR</sequence>
<dbReference type="GO" id="GO:0016020">
    <property type="term" value="C:membrane"/>
    <property type="evidence" value="ECO:0007669"/>
    <property type="project" value="UniProtKB-SubCell"/>
</dbReference>
<name>A0A8H5LV24_9AGAR</name>
<evidence type="ECO:0000256" key="10">
    <source>
        <dbReference type="ARBA" id="ARBA00022842"/>
    </source>
</evidence>
<dbReference type="GO" id="GO:0016787">
    <property type="term" value="F:hydrolase activity"/>
    <property type="evidence" value="ECO:0007669"/>
    <property type="project" value="UniProtKB-KW"/>
</dbReference>
<keyword evidence="17" id="KW-1185">Reference proteome</keyword>
<dbReference type="Gene3D" id="3.40.50.300">
    <property type="entry name" value="P-loop containing nucleotide triphosphate hydrolases"/>
    <property type="match status" value="2"/>
</dbReference>
<dbReference type="SUPFAM" id="SSF52540">
    <property type="entry name" value="P-loop containing nucleoside triphosphate hydrolases"/>
    <property type="match status" value="2"/>
</dbReference>
<evidence type="ECO:0000256" key="3">
    <source>
        <dbReference type="ARBA" id="ARBA00022448"/>
    </source>
</evidence>
<keyword evidence="11" id="KW-0653">Protein transport</keyword>
<gene>
    <name evidence="16" type="ORF">D9757_010798</name>
</gene>
<evidence type="ECO:0000256" key="12">
    <source>
        <dbReference type="ARBA" id="ARBA00022989"/>
    </source>
</evidence>
<keyword evidence="13" id="KW-0472">Membrane</keyword>
<evidence type="ECO:0000256" key="4">
    <source>
        <dbReference type="ARBA" id="ARBA00022528"/>
    </source>
</evidence>
<keyword evidence="3" id="KW-0813">Transport</keyword>
<keyword evidence="7" id="KW-0479">Metal-binding</keyword>
<keyword evidence="12" id="KW-1133">Transmembrane helix</keyword>
<comment type="cofactor">
    <cofactor evidence="1">
        <name>Mg(2+)</name>
        <dbReference type="ChEBI" id="CHEBI:18420"/>
    </cofactor>
</comment>
<evidence type="ECO:0000256" key="5">
    <source>
        <dbReference type="ARBA" id="ARBA00022640"/>
    </source>
</evidence>
<evidence type="ECO:0000259" key="15">
    <source>
        <dbReference type="Pfam" id="PF01926"/>
    </source>
</evidence>
<comment type="subcellular location">
    <subcellularLocation>
        <location evidence="2">Membrane</location>
        <topology evidence="2">Single-pass membrane protein</topology>
    </subcellularLocation>
    <subcellularLocation>
        <location evidence="14">Plastid</location>
        <location evidence="14">Chloroplast outer membrane</location>
    </subcellularLocation>
</comment>
<keyword evidence="8" id="KW-0378">Hydrolase</keyword>
<protein>
    <recommendedName>
        <fullName evidence="15">G domain-containing protein</fullName>
    </recommendedName>
</protein>